<evidence type="ECO:0008006" key="3">
    <source>
        <dbReference type="Google" id="ProtNLM"/>
    </source>
</evidence>
<dbReference type="EMBL" id="BMXS01000007">
    <property type="protein sequence ID" value="GGX91271.1"/>
    <property type="molecule type" value="Genomic_DNA"/>
</dbReference>
<dbReference type="Pfam" id="PF07275">
    <property type="entry name" value="ArdA"/>
    <property type="match status" value="1"/>
</dbReference>
<accession>A0ABQ2YPM4</accession>
<gene>
    <name evidence="1" type="ORF">GCM10007160_18460</name>
</gene>
<dbReference type="InterPro" id="IPR041893">
    <property type="entry name" value="ArdA_dom3"/>
</dbReference>
<evidence type="ECO:0000313" key="1">
    <source>
        <dbReference type="EMBL" id="GGX91271.1"/>
    </source>
</evidence>
<dbReference type="Gene3D" id="1.10.10.1190">
    <property type="entry name" value="Antirestriction protein ArdA, domain 3"/>
    <property type="match status" value="1"/>
</dbReference>
<protein>
    <recommendedName>
        <fullName evidence="3">Antirestriction protein ArdA</fullName>
    </recommendedName>
</protein>
<dbReference type="Proteomes" id="UP000653056">
    <property type="component" value="Unassembled WGS sequence"/>
</dbReference>
<dbReference type="RefSeq" id="WP_189468424.1">
    <property type="nucleotide sequence ID" value="NZ_BMXS01000007.1"/>
</dbReference>
<dbReference type="InterPro" id="IPR009899">
    <property type="entry name" value="ArdA"/>
</dbReference>
<keyword evidence="2" id="KW-1185">Reference proteome</keyword>
<comment type="caution">
    <text evidence="1">The sequence shown here is derived from an EMBL/GenBank/DDBJ whole genome shotgun (WGS) entry which is preliminary data.</text>
</comment>
<evidence type="ECO:0000313" key="2">
    <source>
        <dbReference type="Proteomes" id="UP000653056"/>
    </source>
</evidence>
<organism evidence="1 2">
    <name type="scientific">Litchfieldella qijiaojingensis</name>
    <dbReference type="NCBI Taxonomy" id="980347"/>
    <lineage>
        <taxon>Bacteria</taxon>
        <taxon>Pseudomonadati</taxon>
        <taxon>Pseudomonadota</taxon>
        <taxon>Gammaproteobacteria</taxon>
        <taxon>Oceanospirillales</taxon>
        <taxon>Halomonadaceae</taxon>
        <taxon>Litchfieldella</taxon>
    </lineage>
</organism>
<proteinExistence type="predicted"/>
<name>A0ABQ2YPM4_9GAMM</name>
<sequence>MSTLFAQPYDLHAAGFYFDSEEEYMDKSEKCRNEFGQPVEEFEIQFIDGDNPKIFKAAGISQATIGDWFDDLDHLSDDEAIAIIYLLDNVGMDLSDALSKADEVQVWWGSIRDYAEELVDYCFDLPEIAQRYFDYDSFARDLQIGGDVAEIEPGVWRINASEF</sequence>
<reference evidence="2" key="1">
    <citation type="journal article" date="2019" name="Int. J. Syst. Evol. Microbiol.">
        <title>The Global Catalogue of Microorganisms (GCM) 10K type strain sequencing project: providing services to taxonomists for standard genome sequencing and annotation.</title>
        <authorList>
            <consortium name="The Broad Institute Genomics Platform"/>
            <consortium name="The Broad Institute Genome Sequencing Center for Infectious Disease"/>
            <person name="Wu L."/>
            <person name="Ma J."/>
        </authorList>
    </citation>
    <scope>NUCLEOTIDE SEQUENCE [LARGE SCALE GENOMIC DNA]</scope>
    <source>
        <strain evidence="2">KCTC 22228</strain>
    </source>
</reference>